<proteinExistence type="predicted"/>
<reference evidence="2 3" key="1">
    <citation type="submission" date="2017-06" db="EMBL/GenBank/DDBJ databases">
        <authorList>
            <person name="Kim H.J."/>
            <person name="Triplett B.A."/>
        </authorList>
    </citation>
    <scope>NUCLEOTIDE SEQUENCE [LARGE SCALE GENOMIC DNA]</scope>
    <source>
        <strain evidence="2 3">DSM 8800</strain>
    </source>
</reference>
<organism evidence="2 3">
    <name type="scientific">Halorubrum vacuolatum</name>
    <name type="common">Natronobacterium vacuolatum</name>
    <dbReference type="NCBI Taxonomy" id="63740"/>
    <lineage>
        <taxon>Archaea</taxon>
        <taxon>Methanobacteriati</taxon>
        <taxon>Methanobacteriota</taxon>
        <taxon>Stenosarchaea group</taxon>
        <taxon>Halobacteria</taxon>
        <taxon>Halobacteriales</taxon>
        <taxon>Haloferacaceae</taxon>
        <taxon>Halorubrum</taxon>
    </lineage>
</organism>
<evidence type="ECO:0000313" key="3">
    <source>
        <dbReference type="Proteomes" id="UP000198397"/>
    </source>
</evidence>
<sequence>MQILCDQNVPQKYVDALSDTGGITVSTVREKLSADASDQEIAMYAADNDWVILTNDSDFFGDGREFGLLVYSQLEDPRPGEIIDAVQAIDSAYETNSEVVEVVPDGWV</sequence>
<evidence type="ECO:0000259" key="1">
    <source>
        <dbReference type="Pfam" id="PF18480"/>
    </source>
</evidence>
<keyword evidence="3" id="KW-1185">Reference proteome</keyword>
<accession>A0A238WN45</accession>
<dbReference type="EMBL" id="FZNQ01000009">
    <property type="protein sequence ID" value="SNR48010.1"/>
    <property type="molecule type" value="Genomic_DNA"/>
</dbReference>
<evidence type="ECO:0000313" key="2">
    <source>
        <dbReference type="EMBL" id="SNR48010.1"/>
    </source>
</evidence>
<dbReference type="RefSeq" id="WP_089384839.1">
    <property type="nucleotide sequence ID" value="NZ_FZNQ01000009.1"/>
</dbReference>
<dbReference type="InterPro" id="IPR041049">
    <property type="entry name" value="DUF5615"/>
</dbReference>
<dbReference type="Pfam" id="PF18480">
    <property type="entry name" value="DUF5615"/>
    <property type="match status" value="1"/>
</dbReference>
<dbReference type="AlphaFoldDB" id="A0A238WN45"/>
<name>A0A238WN45_HALVU</name>
<dbReference type="OrthoDB" id="147476at2157"/>
<feature type="domain" description="DUF5615" evidence="1">
    <location>
        <begin position="1"/>
        <end position="60"/>
    </location>
</feature>
<gene>
    <name evidence="2" type="ORF">SAMN06264855_1095</name>
</gene>
<dbReference type="Proteomes" id="UP000198397">
    <property type="component" value="Unassembled WGS sequence"/>
</dbReference>
<protein>
    <recommendedName>
        <fullName evidence="1">DUF5615 domain-containing protein</fullName>
    </recommendedName>
</protein>